<keyword evidence="1" id="KW-0812">Transmembrane</keyword>
<evidence type="ECO:0000313" key="3">
    <source>
        <dbReference type="Proteomes" id="UP000256817"/>
    </source>
</evidence>
<keyword evidence="3" id="KW-1185">Reference proteome</keyword>
<evidence type="ECO:0000256" key="1">
    <source>
        <dbReference type="SAM" id="Phobius"/>
    </source>
</evidence>
<proteinExistence type="predicted"/>
<evidence type="ECO:0008006" key="4">
    <source>
        <dbReference type="Google" id="ProtNLM"/>
    </source>
</evidence>
<dbReference type="EMBL" id="QHJW02000009">
    <property type="protein sequence ID" value="RRO10993.1"/>
    <property type="molecule type" value="Genomic_DNA"/>
</dbReference>
<name>A0A426JD22_9GAMM</name>
<dbReference type="GeneID" id="93389245"/>
<reference evidence="2" key="1">
    <citation type="submission" date="2018-11" db="EMBL/GenBank/DDBJ databases">
        <title>Draft genome sequences of proposed Pectobacterium aquaticum sp. nov. isolated in France from fresh water.</title>
        <authorList>
            <person name="Pedron J."/>
            <person name="Barny M.A."/>
        </authorList>
    </citation>
    <scope>NUCLEOTIDE SEQUENCE [LARGE SCALE GENOMIC DNA]</scope>
    <source>
        <strain evidence="2">A35-S23-M15</strain>
    </source>
</reference>
<keyword evidence="1" id="KW-1133">Transmembrane helix</keyword>
<feature type="transmembrane region" description="Helical" evidence="1">
    <location>
        <begin position="129"/>
        <end position="146"/>
    </location>
</feature>
<sequence length="147" mass="15653">MTKDKNNKLSTIGMILGAIGLVIAVSYFWVGPSTPEVPIEERIAEKIVSIRDTTLDRLMGKAAPTPPQQSSFNEERLVIAATSVLGCLAIIFAVFGFARRESTRPSMSAAMLGIAVIAFPFIISAINMAFALMALVALAAAIAMFFG</sequence>
<accession>A0A426JD22</accession>
<dbReference type="RefSeq" id="WP_072036776.1">
    <property type="nucleotide sequence ID" value="NZ_QHJW02000009.1"/>
</dbReference>
<gene>
    <name evidence="2" type="ORF">DMB85_004495</name>
</gene>
<feature type="transmembrane region" description="Helical" evidence="1">
    <location>
        <begin position="12"/>
        <end position="30"/>
    </location>
</feature>
<protein>
    <recommendedName>
        <fullName evidence="4">Inner membrane protein YidI</fullName>
    </recommendedName>
</protein>
<dbReference type="Proteomes" id="UP000256817">
    <property type="component" value="Unassembled WGS sequence"/>
</dbReference>
<organism evidence="2 3">
    <name type="scientific">Pectobacterium aquaticum</name>
    <dbReference type="NCBI Taxonomy" id="2204145"/>
    <lineage>
        <taxon>Bacteria</taxon>
        <taxon>Pseudomonadati</taxon>
        <taxon>Pseudomonadota</taxon>
        <taxon>Gammaproteobacteria</taxon>
        <taxon>Enterobacterales</taxon>
        <taxon>Pectobacteriaceae</taxon>
        <taxon>Pectobacterium</taxon>
    </lineage>
</organism>
<feature type="transmembrane region" description="Helical" evidence="1">
    <location>
        <begin position="77"/>
        <end position="98"/>
    </location>
</feature>
<evidence type="ECO:0000313" key="2">
    <source>
        <dbReference type="EMBL" id="RRO10993.1"/>
    </source>
</evidence>
<keyword evidence="1" id="KW-0472">Membrane</keyword>
<comment type="caution">
    <text evidence="2">The sequence shown here is derived from an EMBL/GenBank/DDBJ whole genome shotgun (WGS) entry which is preliminary data.</text>
</comment>